<organism evidence="2 3">
    <name type="scientific">Salinicoccus kekensis</name>
    <dbReference type="NCBI Taxonomy" id="714307"/>
    <lineage>
        <taxon>Bacteria</taxon>
        <taxon>Bacillati</taxon>
        <taxon>Bacillota</taxon>
        <taxon>Bacilli</taxon>
        <taxon>Bacillales</taxon>
        <taxon>Staphylococcaceae</taxon>
        <taxon>Salinicoccus</taxon>
    </lineage>
</organism>
<dbReference type="Proteomes" id="UP000219412">
    <property type="component" value="Unassembled WGS sequence"/>
</dbReference>
<feature type="transmembrane region" description="Helical" evidence="1">
    <location>
        <begin position="6"/>
        <end position="28"/>
    </location>
</feature>
<gene>
    <name evidence="2" type="ORF">SAMN05878391_0990</name>
</gene>
<keyword evidence="1" id="KW-0472">Membrane</keyword>
<evidence type="ECO:0000313" key="2">
    <source>
        <dbReference type="EMBL" id="SOC40535.1"/>
    </source>
</evidence>
<keyword evidence="3" id="KW-1185">Reference proteome</keyword>
<reference evidence="3" key="1">
    <citation type="submission" date="2017-08" db="EMBL/GenBank/DDBJ databases">
        <authorList>
            <person name="Varghese N."/>
            <person name="Submissions S."/>
        </authorList>
    </citation>
    <scope>NUCLEOTIDE SEQUENCE [LARGE SCALE GENOMIC DNA]</scope>
    <source>
        <strain evidence="3">DSM 23173</strain>
    </source>
</reference>
<dbReference type="EMBL" id="OBQF01000002">
    <property type="protein sequence ID" value="SOC40535.1"/>
    <property type="molecule type" value="Genomic_DNA"/>
</dbReference>
<dbReference type="AlphaFoldDB" id="A0A285UF33"/>
<keyword evidence="1" id="KW-1133">Transmembrane helix</keyword>
<name>A0A285UF33_9STAP</name>
<sequence>MSYAMMLLVVIAFVFAILGFAAVLGYFLQQAFPGRSSIEVDSPEEALNRKI</sequence>
<evidence type="ECO:0000313" key="3">
    <source>
        <dbReference type="Proteomes" id="UP000219412"/>
    </source>
</evidence>
<evidence type="ECO:0000256" key="1">
    <source>
        <dbReference type="SAM" id="Phobius"/>
    </source>
</evidence>
<protein>
    <submittedName>
        <fullName evidence="2">Uncharacterized protein</fullName>
    </submittedName>
</protein>
<keyword evidence="1" id="KW-0812">Transmembrane</keyword>
<dbReference type="RefSeq" id="WP_179647108.1">
    <property type="nucleotide sequence ID" value="NZ_OBQF01000002.1"/>
</dbReference>
<proteinExistence type="predicted"/>
<accession>A0A285UF33</accession>